<evidence type="ECO:0000313" key="3">
    <source>
        <dbReference type="Proteomes" id="UP000559809"/>
    </source>
</evidence>
<proteinExistence type="predicted"/>
<accession>A0A853FWC2</accession>
<sequence>MKARENILERQEGVIAGLLWYGTWFACALIAAGMLMAAAEPLPVALPLGGFDVVQAGVAALILLPVLRVALMLAIFLRERDYAYAVIAGLVLAIIAAGVVIES</sequence>
<feature type="transmembrane region" description="Helical" evidence="1">
    <location>
        <begin position="56"/>
        <end position="77"/>
    </location>
</feature>
<dbReference type="Pfam" id="PF07843">
    <property type="entry name" value="DUF1634"/>
    <property type="match status" value="1"/>
</dbReference>
<keyword evidence="3" id="KW-1185">Reference proteome</keyword>
<gene>
    <name evidence="2" type="ORF">H0A72_13635</name>
</gene>
<keyword evidence="1" id="KW-0472">Membrane</keyword>
<dbReference type="AlphaFoldDB" id="A0A853FWC2"/>
<organism evidence="2 3">
    <name type="scientific">Parapusillimonas granuli</name>
    <dbReference type="NCBI Taxonomy" id="380911"/>
    <lineage>
        <taxon>Bacteria</taxon>
        <taxon>Pseudomonadati</taxon>
        <taxon>Pseudomonadota</taxon>
        <taxon>Betaproteobacteria</taxon>
        <taxon>Burkholderiales</taxon>
        <taxon>Alcaligenaceae</taxon>
        <taxon>Parapusillimonas</taxon>
    </lineage>
</organism>
<dbReference type="Proteomes" id="UP000559809">
    <property type="component" value="Unassembled WGS sequence"/>
</dbReference>
<feature type="transmembrane region" description="Helical" evidence="1">
    <location>
        <begin position="12"/>
        <end position="36"/>
    </location>
</feature>
<evidence type="ECO:0000256" key="1">
    <source>
        <dbReference type="SAM" id="Phobius"/>
    </source>
</evidence>
<evidence type="ECO:0000313" key="2">
    <source>
        <dbReference type="EMBL" id="NYT50354.1"/>
    </source>
</evidence>
<keyword evidence="1" id="KW-0812">Transmembrane</keyword>
<keyword evidence="1" id="KW-1133">Transmembrane helix</keyword>
<dbReference type="EMBL" id="JACCEM010000007">
    <property type="protein sequence ID" value="NYT50354.1"/>
    <property type="molecule type" value="Genomic_DNA"/>
</dbReference>
<feature type="transmembrane region" description="Helical" evidence="1">
    <location>
        <begin position="82"/>
        <end position="101"/>
    </location>
</feature>
<name>A0A853FWC2_9BURK</name>
<reference evidence="2 3" key="1">
    <citation type="submission" date="2020-07" db="EMBL/GenBank/DDBJ databases">
        <title>Taxonomic revisions and descriptions of new bacterial species based on genomic comparisons in the high-G+C-content subgroup of the family Alcaligenaceae.</title>
        <authorList>
            <person name="Szabo A."/>
            <person name="Felfoldi T."/>
        </authorList>
    </citation>
    <scope>NUCLEOTIDE SEQUENCE [LARGE SCALE GENOMIC DNA]</scope>
    <source>
        <strain evidence="2 3">LMG 24012</strain>
    </source>
</reference>
<dbReference type="InterPro" id="IPR012861">
    <property type="entry name" value="DUF1634"/>
</dbReference>
<comment type="caution">
    <text evidence="2">The sequence shown here is derived from an EMBL/GenBank/DDBJ whole genome shotgun (WGS) entry which is preliminary data.</text>
</comment>
<dbReference type="PROSITE" id="PS51257">
    <property type="entry name" value="PROKAR_LIPOPROTEIN"/>
    <property type="match status" value="1"/>
</dbReference>
<protein>
    <submittedName>
        <fullName evidence="2">DUF1634 domain-containing protein</fullName>
    </submittedName>
</protein>
<dbReference type="RefSeq" id="WP_180156212.1">
    <property type="nucleotide sequence ID" value="NZ_JACCEM010000007.1"/>
</dbReference>